<reference evidence="3" key="2">
    <citation type="submission" date="2020-09" db="EMBL/GenBank/DDBJ databases">
        <authorList>
            <person name="Sun Q."/>
            <person name="Zhou Y."/>
        </authorList>
    </citation>
    <scope>NUCLEOTIDE SEQUENCE</scope>
    <source>
        <strain evidence="3">CGMCC 1.15360</strain>
    </source>
</reference>
<organism evidence="3 4">
    <name type="scientific">Croceicoccus mobilis</name>
    <dbReference type="NCBI Taxonomy" id="1703339"/>
    <lineage>
        <taxon>Bacteria</taxon>
        <taxon>Pseudomonadati</taxon>
        <taxon>Pseudomonadota</taxon>
        <taxon>Alphaproteobacteria</taxon>
        <taxon>Sphingomonadales</taxon>
        <taxon>Erythrobacteraceae</taxon>
        <taxon>Croceicoccus</taxon>
    </lineage>
</organism>
<protein>
    <submittedName>
        <fullName evidence="3">Glycine cleavage system protein T</fullName>
    </submittedName>
</protein>
<evidence type="ECO:0000313" key="3">
    <source>
        <dbReference type="EMBL" id="GGD77112.1"/>
    </source>
</evidence>
<dbReference type="Pfam" id="PF01571">
    <property type="entry name" value="GCV_T"/>
    <property type="match status" value="1"/>
</dbReference>
<gene>
    <name evidence="3" type="primary">gcvT</name>
    <name evidence="3" type="ORF">GCM10010990_28530</name>
</gene>
<dbReference type="PANTHER" id="PTHR43757:SF2">
    <property type="entry name" value="AMINOMETHYLTRANSFERASE, MITOCHONDRIAL"/>
    <property type="match status" value="1"/>
</dbReference>
<comment type="caution">
    <text evidence="3">The sequence shown here is derived from an EMBL/GenBank/DDBJ whole genome shotgun (WGS) entry which is preliminary data.</text>
</comment>
<dbReference type="Gene3D" id="3.30.1360.120">
    <property type="entry name" value="Probable tRNA modification gtpase trme, domain 1"/>
    <property type="match status" value="1"/>
</dbReference>
<dbReference type="SUPFAM" id="SSF103025">
    <property type="entry name" value="Folate-binding domain"/>
    <property type="match status" value="1"/>
</dbReference>
<dbReference type="InterPro" id="IPR027266">
    <property type="entry name" value="TrmE/GcvT-like"/>
</dbReference>
<dbReference type="InterPro" id="IPR028896">
    <property type="entry name" value="GcvT/YgfZ/DmdA"/>
</dbReference>
<dbReference type="PANTHER" id="PTHR43757">
    <property type="entry name" value="AMINOMETHYLTRANSFERASE"/>
    <property type="match status" value="1"/>
</dbReference>
<dbReference type="Proteomes" id="UP000612349">
    <property type="component" value="Unassembled WGS sequence"/>
</dbReference>
<dbReference type="AlphaFoldDB" id="A0A916Z5D8"/>
<evidence type="ECO:0000256" key="1">
    <source>
        <dbReference type="PIRSR" id="PIRSR006487-1"/>
    </source>
</evidence>
<evidence type="ECO:0000313" key="4">
    <source>
        <dbReference type="Proteomes" id="UP000612349"/>
    </source>
</evidence>
<dbReference type="InterPro" id="IPR006222">
    <property type="entry name" value="GCVT_N"/>
</dbReference>
<dbReference type="RefSeq" id="WP_066769011.1">
    <property type="nucleotide sequence ID" value="NZ_BMIP01000007.1"/>
</dbReference>
<keyword evidence="4" id="KW-1185">Reference proteome</keyword>
<name>A0A916Z5D8_9SPHN</name>
<sequence length="470" mass="52422">MAANNYPSLQHLLDATPDLVGYFHNDTLSPHSIGRPGTVPVPLEITNWRDEQRAWRESVLLFDQSHHMPETFLGGPDAEKLLSHLGINSFAKFAPLRAKQYVCCNHDGFVIGECVLQLLPDGTYELMSGMYVQNWLQFHAETGRYDVTLERDPPTGHGSGGRKMYHFQLEGPLARDLFAEAIEGEMPDIPFFRMATARIAGCDVYILRHGMAGHLGVEISGPFAEGEKVRAHLMAIGEKYGIRHSGVKTQYSALGESGWLGYPIPAVYTDPALADFRKWLPGDCWEAQSQLGGSLVTPDIADYYVTPWDLNLDKLLKFDHDFIGREALERMATRTDHRRKVTLVWNPEDILKVQGSLLEPGIPCKYFEMPKSSYAFQQYDEVRDTSGERVGFSNFVGYTVNEAKFLSVAVVDARCAAPGTEVLVTWGEPDGGSRKPVVERHRQSTIRATVAPNPYARSAQQHKNAGLINA</sequence>
<proteinExistence type="predicted"/>
<feature type="binding site" evidence="1">
    <location>
        <position position="218"/>
    </location>
    <ligand>
        <name>substrate</name>
    </ligand>
</feature>
<dbReference type="OrthoDB" id="9772660at2"/>
<feature type="domain" description="GCVT N-terminal" evidence="2">
    <location>
        <begin position="47"/>
        <end position="259"/>
    </location>
</feature>
<reference evidence="3" key="1">
    <citation type="journal article" date="2014" name="Int. J. Syst. Evol. Microbiol.">
        <title>Complete genome sequence of Corynebacterium casei LMG S-19264T (=DSM 44701T), isolated from a smear-ripened cheese.</title>
        <authorList>
            <consortium name="US DOE Joint Genome Institute (JGI-PGF)"/>
            <person name="Walter F."/>
            <person name="Albersmeier A."/>
            <person name="Kalinowski J."/>
            <person name="Ruckert C."/>
        </authorList>
    </citation>
    <scope>NUCLEOTIDE SEQUENCE</scope>
    <source>
        <strain evidence="3">CGMCC 1.15360</strain>
    </source>
</reference>
<evidence type="ECO:0000259" key="2">
    <source>
        <dbReference type="Pfam" id="PF01571"/>
    </source>
</evidence>
<accession>A0A916Z5D8</accession>
<dbReference type="EMBL" id="BMIP01000007">
    <property type="protein sequence ID" value="GGD77112.1"/>
    <property type="molecule type" value="Genomic_DNA"/>
</dbReference>